<feature type="transmembrane region" description="Helical" evidence="10">
    <location>
        <begin position="188"/>
        <end position="211"/>
    </location>
</feature>
<sequence>MYRSAVLAAALLALFVESDAETHLSSESLGVSYEFKLHVDAGKEECFYQYVEQNASVYVSFQVIRGGDGHAAFSVTGPSGHVLLPYEWKTSADFEEQEAPITGHYTLCIDNSLSHFAEKLVSIYFNSFIKENWNQYIAEIEQHGLAVSNFTTTIEKLESNLNDISKYQEHTKNTLVVDWYLLKGNNSWVLYWSLLQCSVIILVTAAQVYFIRNFFSDPKSGGKTRI</sequence>
<feature type="signal peptide" evidence="11">
    <location>
        <begin position="1"/>
        <end position="20"/>
    </location>
</feature>
<evidence type="ECO:0000256" key="8">
    <source>
        <dbReference type="ARBA" id="ARBA00037847"/>
    </source>
</evidence>
<dbReference type="PROSITE" id="PS50866">
    <property type="entry name" value="GOLD"/>
    <property type="match status" value="1"/>
</dbReference>
<evidence type="ECO:0000256" key="10">
    <source>
        <dbReference type="SAM" id="Phobius"/>
    </source>
</evidence>
<evidence type="ECO:0000313" key="14">
    <source>
        <dbReference type="RefSeq" id="XP_003738356.1"/>
    </source>
</evidence>
<evidence type="ECO:0000259" key="12">
    <source>
        <dbReference type="PROSITE" id="PS50866"/>
    </source>
</evidence>
<accession>A0AAJ6QN89</accession>
<evidence type="ECO:0000256" key="6">
    <source>
        <dbReference type="ARBA" id="ARBA00022989"/>
    </source>
</evidence>
<dbReference type="SMART" id="SM01190">
    <property type="entry name" value="EMP24_GP25L"/>
    <property type="match status" value="1"/>
</dbReference>
<dbReference type="AlphaFoldDB" id="A0AAJ6QN89"/>
<dbReference type="InterPro" id="IPR009038">
    <property type="entry name" value="GOLD_dom"/>
</dbReference>
<dbReference type="PANTHER" id="PTHR22811">
    <property type="entry name" value="TRANSMEMBRANE EMP24 DOMAIN-CONTAINING PROTEIN"/>
    <property type="match status" value="1"/>
</dbReference>
<comment type="similarity">
    <text evidence="2 9">Belongs to the EMP24/GP25L family.</text>
</comment>
<dbReference type="SUPFAM" id="SSF101576">
    <property type="entry name" value="Supernatant protein factor (SPF), C-terminal domain"/>
    <property type="match status" value="1"/>
</dbReference>
<evidence type="ECO:0000256" key="9">
    <source>
        <dbReference type="RuleBase" id="RU003827"/>
    </source>
</evidence>
<name>A0AAJ6QN89_9ACAR</name>
<evidence type="ECO:0000313" key="13">
    <source>
        <dbReference type="Proteomes" id="UP000694867"/>
    </source>
</evidence>
<gene>
    <name evidence="14" type="primary">LOC100908858</name>
</gene>
<evidence type="ECO:0000256" key="5">
    <source>
        <dbReference type="ARBA" id="ARBA00022729"/>
    </source>
</evidence>
<feature type="chain" id="PRO_5042514337" evidence="11">
    <location>
        <begin position="21"/>
        <end position="226"/>
    </location>
</feature>
<evidence type="ECO:0000256" key="3">
    <source>
        <dbReference type="ARBA" id="ARBA00022473"/>
    </source>
</evidence>
<keyword evidence="6 10" id="KW-1133">Transmembrane helix</keyword>
<evidence type="ECO:0000256" key="2">
    <source>
        <dbReference type="ARBA" id="ARBA00007104"/>
    </source>
</evidence>
<evidence type="ECO:0000256" key="11">
    <source>
        <dbReference type="SAM" id="SignalP"/>
    </source>
</evidence>
<dbReference type="InterPro" id="IPR036598">
    <property type="entry name" value="GOLD_dom_sf"/>
</dbReference>
<dbReference type="GeneID" id="100908858"/>
<evidence type="ECO:0000256" key="4">
    <source>
        <dbReference type="ARBA" id="ARBA00022692"/>
    </source>
</evidence>
<dbReference type="GO" id="GO:0016020">
    <property type="term" value="C:membrane"/>
    <property type="evidence" value="ECO:0007669"/>
    <property type="project" value="UniProtKB-SubCell"/>
</dbReference>
<protein>
    <submittedName>
        <fullName evidence="14">Transmembrane emp24 domain-containing protein 1</fullName>
    </submittedName>
</protein>
<keyword evidence="7 10" id="KW-0472">Membrane</keyword>
<comment type="subcellular location">
    <subcellularLocation>
        <location evidence="8">Endomembrane system</location>
        <topology evidence="8">Single-pass membrane protein</topology>
    </subcellularLocation>
    <subcellularLocation>
        <location evidence="1 9">Membrane</location>
        <topology evidence="1 9">Single-pass type I membrane protein</topology>
    </subcellularLocation>
</comment>
<feature type="domain" description="GOLD" evidence="12">
    <location>
        <begin position="44"/>
        <end position="129"/>
    </location>
</feature>
<evidence type="ECO:0000256" key="7">
    <source>
        <dbReference type="ARBA" id="ARBA00023136"/>
    </source>
</evidence>
<dbReference type="RefSeq" id="XP_003738356.1">
    <property type="nucleotide sequence ID" value="XM_003738308.2"/>
</dbReference>
<keyword evidence="3" id="KW-0217">Developmental protein</keyword>
<dbReference type="Pfam" id="PF01105">
    <property type="entry name" value="EMP24_GP25L"/>
    <property type="match status" value="1"/>
</dbReference>
<reference evidence="14" key="1">
    <citation type="submission" date="2025-08" db="UniProtKB">
        <authorList>
            <consortium name="RefSeq"/>
        </authorList>
    </citation>
    <scope>IDENTIFICATION</scope>
</reference>
<dbReference type="KEGG" id="goe:100908858"/>
<dbReference type="GO" id="GO:0012505">
    <property type="term" value="C:endomembrane system"/>
    <property type="evidence" value="ECO:0007669"/>
    <property type="project" value="UniProtKB-SubCell"/>
</dbReference>
<keyword evidence="5 11" id="KW-0732">Signal</keyword>
<evidence type="ECO:0000256" key="1">
    <source>
        <dbReference type="ARBA" id="ARBA00004479"/>
    </source>
</evidence>
<dbReference type="InterPro" id="IPR015720">
    <property type="entry name" value="Emp24-like"/>
</dbReference>
<proteinExistence type="inferred from homology"/>
<keyword evidence="4 9" id="KW-0812">Transmembrane</keyword>
<keyword evidence="13" id="KW-1185">Reference proteome</keyword>
<organism evidence="13 14">
    <name type="scientific">Galendromus occidentalis</name>
    <name type="common">western predatory mite</name>
    <dbReference type="NCBI Taxonomy" id="34638"/>
    <lineage>
        <taxon>Eukaryota</taxon>
        <taxon>Metazoa</taxon>
        <taxon>Ecdysozoa</taxon>
        <taxon>Arthropoda</taxon>
        <taxon>Chelicerata</taxon>
        <taxon>Arachnida</taxon>
        <taxon>Acari</taxon>
        <taxon>Parasitiformes</taxon>
        <taxon>Mesostigmata</taxon>
        <taxon>Gamasina</taxon>
        <taxon>Phytoseioidea</taxon>
        <taxon>Phytoseiidae</taxon>
        <taxon>Typhlodrominae</taxon>
        <taxon>Galendromus</taxon>
    </lineage>
</organism>
<dbReference type="Proteomes" id="UP000694867">
    <property type="component" value="Unplaced"/>
</dbReference>